<protein>
    <submittedName>
        <fullName evidence="1">Uncharacterized protein</fullName>
    </submittedName>
</protein>
<accession>A0ACB9Q083</accession>
<evidence type="ECO:0000313" key="2">
    <source>
        <dbReference type="Proteomes" id="UP000828941"/>
    </source>
</evidence>
<sequence length="377" mass="42844">MDHRGSRTKSLASQGKANDNEDLAFQLIDENGNFNDMRLKAFAREVSLHQCGRSYAVVAIMGPQSSGKSTLLNHLFHTKFKMMNDSDGRYQTTQGIWLGRCPDIKPLTLVLDMEGTDGSERGEDDAAFEKRSALLALAIADVVLINLWCQDIGREHAANKPLLRAVFQQVLVQFCDKQCKITLMFVVRDKTKSPEDVLEAYLKEDIEKIWASILKPSGTTNLQLHNFFKVEVVFLPNYEERGEEFKLKIKDLRKRFENSTAPGGLADSGDDKVPASWFPVIAQNSWQDIMENKDLDLPAHKVMVATVCCEEIINEQQDSFEMNVDWCKLRKDAQFGFVPDFGKRVNSILNTYLSEYDAKTLYLDEEVTNAKRKELLN</sequence>
<gene>
    <name evidence="1" type="ORF">L6164_003046</name>
</gene>
<organism evidence="1 2">
    <name type="scientific">Bauhinia variegata</name>
    <name type="common">Purple orchid tree</name>
    <name type="synonym">Phanera variegata</name>
    <dbReference type="NCBI Taxonomy" id="167791"/>
    <lineage>
        <taxon>Eukaryota</taxon>
        <taxon>Viridiplantae</taxon>
        <taxon>Streptophyta</taxon>
        <taxon>Embryophyta</taxon>
        <taxon>Tracheophyta</taxon>
        <taxon>Spermatophyta</taxon>
        <taxon>Magnoliopsida</taxon>
        <taxon>eudicotyledons</taxon>
        <taxon>Gunneridae</taxon>
        <taxon>Pentapetalae</taxon>
        <taxon>rosids</taxon>
        <taxon>fabids</taxon>
        <taxon>Fabales</taxon>
        <taxon>Fabaceae</taxon>
        <taxon>Cercidoideae</taxon>
        <taxon>Cercideae</taxon>
        <taxon>Bauhiniinae</taxon>
        <taxon>Bauhinia</taxon>
    </lineage>
</organism>
<name>A0ACB9Q083_BAUVA</name>
<evidence type="ECO:0000313" key="1">
    <source>
        <dbReference type="EMBL" id="KAI4354153.1"/>
    </source>
</evidence>
<dbReference type="Proteomes" id="UP000828941">
    <property type="component" value="Chromosome 2"/>
</dbReference>
<dbReference type="EMBL" id="CM039427">
    <property type="protein sequence ID" value="KAI4354153.1"/>
    <property type="molecule type" value="Genomic_DNA"/>
</dbReference>
<comment type="caution">
    <text evidence="1">The sequence shown here is derived from an EMBL/GenBank/DDBJ whole genome shotgun (WGS) entry which is preliminary data.</text>
</comment>
<keyword evidence="2" id="KW-1185">Reference proteome</keyword>
<reference evidence="1 2" key="1">
    <citation type="journal article" date="2022" name="DNA Res.">
        <title>Chromosomal-level genome assembly of the orchid tree Bauhinia variegata (Leguminosae; Cercidoideae) supports the allotetraploid origin hypothesis of Bauhinia.</title>
        <authorList>
            <person name="Zhong Y."/>
            <person name="Chen Y."/>
            <person name="Zheng D."/>
            <person name="Pang J."/>
            <person name="Liu Y."/>
            <person name="Luo S."/>
            <person name="Meng S."/>
            <person name="Qian L."/>
            <person name="Wei D."/>
            <person name="Dai S."/>
            <person name="Zhou R."/>
        </authorList>
    </citation>
    <scope>NUCLEOTIDE SEQUENCE [LARGE SCALE GENOMIC DNA]</scope>
    <source>
        <strain evidence="1">BV-YZ2020</strain>
    </source>
</reference>
<proteinExistence type="predicted"/>